<accession>A0ABR1H6E7</accession>
<reference evidence="1 2" key="1">
    <citation type="journal article" date="2025" name="Microbiol. Resour. Announc.">
        <title>Draft genome sequences for Neonectria magnoliae and Neonectria punicea, canker pathogens of Liriodendron tulipifera and Acer saccharum in West Virginia.</title>
        <authorList>
            <person name="Petronek H.M."/>
            <person name="Kasson M.T."/>
            <person name="Metheny A.M."/>
            <person name="Stauder C.M."/>
            <person name="Lovett B."/>
            <person name="Lynch S.C."/>
            <person name="Garnas J.R."/>
            <person name="Kasson L.R."/>
            <person name="Stajich J.E."/>
        </authorList>
    </citation>
    <scope>NUCLEOTIDE SEQUENCE [LARGE SCALE GENOMIC DNA]</scope>
    <source>
        <strain evidence="1 2">NRRL 64653</strain>
    </source>
</reference>
<comment type="caution">
    <text evidence="1">The sequence shown here is derived from an EMBL/GenBank/DDBJ whole genome shotgun (WGS) entry which is preliminary data.</text>
</comment>
<dbReference type="Proteomes" id="UP001498476">
    <property type="component" value="Unassembled WGS sequence"/>
</dbReference>
<proteinExistence type="predicted"/>
<keyword evidence="2" id="KW-1185">Reference proteome</keyword>
<sequence>MVSIGRAGDVLWQANDIQTIRVARTREEDRSSSGRLVLKVIERQEGADVAVDEDAEIGGQGGT</sequence>
<evidence type="ECO:0000313" key="2">
    <source>
        <dbReference type="Proteomes" id="UP001498476"/>
    </source>
</evidence>
<evidence type="ECO:0000313" key="1">
    <source>
        <dbReference type="EMBL" id="KAK7416694.1"/>
    </source>
</evidence>
<gene>
    <name evidence="1" type="ORF">QQX98_005020</name>
</gene>
<dbReference type="EMBL" id="JAZAVJ010000065">
    <property type="protein sequence ID" value="KAK7416694.1"/>
    <property type="molecule type" value="Genomic_DNA"/>
</dbReference>
<name>A0ABR1H6E7_9HYPO</name>
<protein>
    <submittedName>
        <fullName evidence="1">Uncharacterized protein</fullName>
    </submittedName>
</protein>
<organism evidence="1 2">
    <name type="scientific">Neonectria punicea</name>
    <dbReference type="NCBI Taxonomy" id="979145"/>
    <lineage>
        <taxon>Eukaryota</taxon>
        <taxon>Fungi</taxon>
        <taxon>Dikarya</taxon>
        <taxon>Ascomycota</taxon>
        <taxon>Pezizomycotina</taxon>
        <taxon>Sordariomycetes</taxon>
        <taxon>Hypocreomycetidae</taxon>
        <taxon>Hypocreales</taxon>
        <taxon>Nectriaceae</taxon>
        <taxon>Neonectria</taxon>
    </lineage>
</organism>